<evidence type="ECO:0000256" key="6">
    <source>
        <dbReference type="ARBA" id="ARBA00022741"/>
    </source>
</evidence>
<dbReference type="GO" id="GO:0016301">
    <property type="term" value="F:kinase activity"/>
    <property type="evidence" value="ECO:0007669"/>
    <property type="project" value="UniProtKB-KW"/>
</dbReference>
<dbReference type="EC" id="2.7.6.3" evidence="3"/>
<evidence type="ECO:0000259" key="13">
    <source>
        <dbReference type="Pfam" id="PF01288"/>
    </source>
</evidence>
<evidence type="ECO:0000256" key="4">
    <source>
        <dbReference type="ARBA" id="ARBA00016218"/>
    </source>
</evidence>
<keyword evidence="6" id="KW-0547">Nucleotide-binding</keyword>
<name>A0A928GHV7_XYLRU</name>
<evidence type="ECO:0000256" key="8">
    <source>
        <dbReference type="ARBA" id="ARBA00022840"/>
    </source>
</evidence>
<dbReference type="GO" id="GO:0003848">
    <property type="term" value="F:2-amino-4-hydroxy-6-hydroxymethyldihydropteridine diphosphokinase activity"/>
    <property type="evidence" value="ECO:0007669"/>
    <property type="project" value="UniProtKB-EC"/>
</dbReference>
<evidence type="ECO:0000256" key="3">
    <source>
        <dbReference type="ARBA" id="ARBA00013253"/>
    </source>
</evidence>
<dbReference type="SUPFAM" id="SSF55083">
    <property type="entry name" value="6-hydroxymethyl-7,8-dihydropterin pyrophosphokinase, HPPK"/>
    <property type="match status" value="1"/>
</dbReference>
<sequence>MHKIYLGLGSNLGNRKENLAYAIRLIGERVGKVLRVSSFIETEPWGFESENTFVNAVILCETDLTPRQLLGATQKIEREMGRQKKSTDGGYSDRCIDIDILLYDDLRVDEPDLQIPHPLMLKRDFVMIPFREIRD</sequence>
<feature type="domain" description="7,8-dihydro-6-hydroxymethylpterin-pyrophosphokinase" evidence="13">
    <location>
        <begin position="5"/>
        <end position="134"/>
    </location>
</feature>
<accession>A0A928GHV7</accession>
<evidence type="ECO:0000256" key="5">
    <source>
        <dbReference type="ARBA" id="ARBA00022679"/>
    </source>
</evidence>
<gene>
    <name evidence="14" type="primary">folK</name>
    <name evidence="14" type="ORF">E7102_02370</name>
</gene>
<evidence type="ECO:0000313" key="14">
    <source>
        <dbReference type="EMBL" id="MBE6265308.1"/>
    </source>
</evidence>
<keyword evidence="5 14" id="KW-0808">Transferase</keyword>
<evidence type="ECO:0000256" key="11">
    <source>
        <dbReference type="ARBA" id="ARBA00029766"/>
    </source>
</evidence>
<dbReference type="AlphaFoldDB" id="A0A928GHV7"/>
<comment type="caution">
    <text evidence="14">The sequence shown here is derived from an EMBL/GenBank/DDBJ whole genome shotgun (WGS) entry which is preliminary data.</text>
</comment>
<evidence type="ECO:0000256" key="10">
    <source>
        <dbReference type="ARBA" id="ARBA00029409"/>
    </source>
</evidence>
<dbReference type="Gene3D" id="3.30.70.560">
    <property type="entry name" value="7,8-Dihydro-6-hydroxymethylpterin-pyrophosphokinase HPPK"/>
    <property type="match status" value="1"/>
</dbReference>
<dbReference type="Proteomes" id="UP000763088">
    <property type="component" value="Unassembled WGS sequence"/>
</dbReference>
<dbReference type="PANTHER" id="PTHR43071">
    <property type="entry name" value="2-AMINO-4-HYDROXY-6-HYDROXYMETHYLDIHYDROPTERIDINE PYROPHOSPHOKINASE"/>
    <property type="match status" value="1"/>
</dbReference>
<evidence type="ECO:0000256" key="2">
    <source>
        <dbReference type="ARBA" id="ARBA00005810"/>
    </source>
</evidence>
<proteinExistence type="inferred from homology"/>
<dbReference type="InterPro" id="IPR000550">
    <property type="entry name" value="Hppk"/>
</dbReference>
<comment type="pathway">
    <text evidence="1">Cofactor biosynthesis; tetrahydrofolate biosynthesis; 2-amino-4-hydroxy-6-hydroxymethyl-7,8-dihydropteridine diphosphate from 7,8-dihydroneopterin triphosphate: step 4/4.</text>
</comment>
<dbReference type="CDD" id="cd00483">
    <property type="entry name" value="HPPK"/>
    <property type="match status" value="1"/>
</dbReference>
<evidence type="ECO:0000256" key="7">
    <source>
        <dbReference type="ARBA" id="ARBA00022777"/>
    </source>
</evidence>
<comment type="similarity">
    <text evidence="2">Belongs to the HPPK family.</text>
</comment>
<keyword evidence="9" id="KW-0289">Folate biosynthesis</keyword>
<dbReference type="GO" id="GO:0005524">
    <property type="term" value="F:ATP binding"/>
    <property type="evidence" value="ECO:0007669"/>
    <property type="project" value="UniProtKB-KW"/>
</dbReference>
<dbReference type="EMBL" id="SUYD01000002">
    <property type="protein sequence ID" value="MBE6265308.1"/>
    <property type="molecule type" value="Genomic_DNA"/>
</dbReference>
<dbReference type="GO" id="GO:0046656">
    <property type="term" value="P:folic acid biosynthetic process"/>
    <property type="evidence" value="ECO:0007669"/>
    <property type="project" value="UniProtKB-KW"/>
</dbReference>
<dbReference type="NCBIfam" id="TIGR01498">
    <property type="entry name" value="folK"/>
    <property type="match status" value="1"/>
</dbReference>
<organism evidence="14 15">
    <name type="scientific">Xylanibacter ruminicola</name>
    <name type="common">Prevotella ruminicola</name>
    <dbReference type="NCBI Taxonomy" id="839"/>
    <lineage>
        <taxon>Bacteria</taxon>
        <taxon>Pseudomonadati</taxon>
        <taxon>Bacteroidota</taxon>
        <taxon>Bacteroidia</taxon>
        <taxon>Bacteroidales</taxon>
        <taxon>Prevotellaceae</taxon>
        <taxon>Xylanibacter</taxon>
    </lineage>
</organism>
<evidence type="ECO:0000313" key="15">
    <source>
        <dbReference type="Proteomes" id="UP000763088"/>
    </source>
</evidence>
<comment type="function">
    <text evidence="10">Catalyzes the transfer of pyrophosphate from adenosine triphosphate (ATP) to 6-hydroxymethyl-7,8-dihydropterin, an enzymatic step in folate biosynthesis pathway.</text>
</comment>
<evidence type="ECO:0000256" key="1">
    <source>
        <dbReference type="ARBA" id="ARBA00005051"/>
    </source>
</evidence>
<keyword evidence="8" id="KW-0067">ATP-binding</keyword>
<dbReference type="PANTHER" id="PTHR43071:SF1">
    <property type="entry name" value="2-AMINO-4-HYDROXY-6-HYDROXYMETHYLDIHYDROPTERIDINE PYROPHOSPHOKINASE"/>
    <property type="match status" value="1"/>
</dbReference>
<protein>
    <recommendedName>
        <fullName evidence="4">2-amino-4-hydroxy-6-hydroxymethyldihydropteridine pyrophosphokinase</fullName>
        <ecNumber evidence="3">2.7.6.3</ecNumber>
    </recommendedName>
    <alternativeName>
        <fullName evidence="11">6-hydroxymethyl-7,8-dihydropterin pyrophosphokinase</fullName>
    </alternativeName>
    <alternativeName>
        <fullName evidence="12">7,8-dihydro-6-hydroxymethylpterin-pyrophosphokinase</fullName>
    </alternativeName>
</protein>
<dbReference type="InterPro" id="IPR035907">
    <property type="entry name" value="Hppk_sf"/>
</dbReference>
<evidence type="ECO:0000256" key="9">
    <source>
        <dbReference type="ARBA" id="ARBA00022909"/>
    </source>
</evidence>
<evidence type="ECO:0000256" key="12">
    <source>
        <dbReference type="ARBA" id="ARBA00033413"/>
    </source>
</evidence>
<reference evidence="14" key="1">
    <citation type="submission" date="2019-04" db="EMBL/GenBank/DDBJ databases">
        <title>Evolution of Biomass-Degrading Anaerobic Consortia Revealed by Metagenomics.</title>
        <authorList>
            <person name="Peng X."/>
        </authorList>
    </citation>
    <scope>NUCLEOTIDE SEQUENCE</scope>
    <source>
        <strain evidence="14">SIG141</strain>
    </source>
</reference>
<keyword evidence="7" id="KW-0418">Kinase</keyword>
<dbReference type="Pfam" id="PF01288">
    <property type="entry name" value="HPPK"/>
    <property type="match status" value="1"/>
</dbReference>